<protein>
    <recommendedName>
        <fullName evidence="4">DUF4825 domain-containing protein</fullName>
    </recommendedName>
</protein>
<keyword evidence="1" id="KW-0812">Transmembrane</keyword>
<evidence type="ECO:0000256" key="1">
    <source>
        <dbReference type="SAM" id="Phobius"/>
    </source>
</evidence>
<evidence type="ECO:0008006" key="4">
    <source>
        <dbReference type="Google" id="ProtNLM"/>
    </source>
</evidence>
<organism evidence="2 3">
    <name type="scientific">Longibaculum muris</name>
    <dbReference type="NCBI Taxonomy" id="1796628"/>
    <lineage>
        <taxon>Bacteria</taxon>
        <taxon>Bacillati</taxon>
        <taxon>Bacillota</taxon>
        <taxon>Erysipelotrichia</taxon>
        <taxon>Erysipelotrichales</taxon>
        <taxon>Coprobacillaceae</taxon>
        <taxon>Longibaculum</taxon>
    </lineage>
</organism>
<dbReference type="GeneID" id="98915376"/>
<gene>
    <name evidence="2" type="ORF">EDD60_10992</name>
</gene>
<keyword evidence="1" id="KW-1133">Transmembrane helix</keyword>
<name>A0A4R3Z1F3_9FIRM</name>
<accession>A0A4R3Z1F3</accession>
<feature type="transmembrane region" description="Helical" evidence="1">
    <location>
        <begin position="7"/>
        <end position="27"/>
    </location>
</feature>
<dbReference type="RefSeq" id="WP_243646657.1">
    <property type="nucleotide sequence ID" value="NZ_JANKBF010000005.1"/>
</dbReference>
<sequence length="200" mass="22981">MKLTRQAQVLIFAIMVGIFLCASYLLLGKQEQEKPVEKQAQYTMKLVLEDTPIVSTYIDSISQEKSSSKYQKYDIEVTKRTKIKDYTLSANQTFSKYIQPLGPNGKDKLIKGSKNIISHYAYSMLLKGDILEKTNLSTKEKTYEIVNAYITYNQIPLTLLSDNSNVSIANQRKTKEKIVNLQEFIDSLKSVDKRDKMLTW</sequence>
<keyword evidence="3" id="KW-1185">Reference proteome</keyword>
<dbReference type="EMBL" id="SMCQ01000009">
    <property type="protein sequence ID" value="TCV99510.1"/>
    <property type="molecule type" value="Genomic_DNA"/>
</dbReference>
<dbReference type="Proteomes" id="UP000295515">
    <property type="component" value="Unassembled WGS sequence"/>
</dbReference>
<comment type="caution">
    <text evidence="2">The sequence shown here is derived from an EMBL/GenBank/DDBJ whole genome shotgun (WGS) entry which is preliminary data.</text>
</comment>
<reference evidence="2 3" key="1">
    <citation type="submission" date="2019-03" db="EMBL/GenBank/DDBJ databases">
        <title>Genomic Encyclopedia of Type Strains, Phase IV (KMG-IV): sequencing the most valuable type-strain genomes for metagenomic binning, comparative biology and taxonomic classification.</title>
        <authorList>
            <person name="Goeker M."/>
        </authorList>
    </citation>
    <scope>NUCLEOTIDE SEQUENCE [LARGE SCALE GENOMIC DNA]</scope>
    <source>
        <strain evidence="2 3">DSM 29487</strain>
    </source>
</reference>
<evidence type="ECO:0000313" key="3">
    <source>
        <dbReference type="Proteomes" id="UP000295515"/>
    </source>
</evidence>
<evidence type="ECO:0000313" key="2">
    <source>
        <dbReference type="EMBL" id="TCV99510.1"/>
    </source>
</evidence>
<dbReference type="AlphaFoldDB" id="A0A4R3Z1F3"/>
<proteinExistence type="predicted"/>
<keyword evidence="1" id="KW-0472">Membrane</keyword>